<reference evidence="1 2" key="1">
    <citation type="submission" date="2020-12" db="EMBL/GenBank/DDBJ databases">
        <authorList>
            <person name="Awala S.I."/>
            <person name="Gwak J.-H."/>
            <person name="Kim S.-J."/>
            <person name="Rhee S.-K."/>
        </authorList>
    </citation>
    <scope>NUCLEOTIDE SEQUENCE [LARGE SCALE GENOMIC DNA]</scope>
    <source>
        <strain evidence="1 2">IT5</strain>
    </source>
</reference>
<sequence length="582" mass="65079">MSSLRFSFKPSLPCFLLFFSLNVSLLPLKAGSLPISQSGSSATIQNVASQPTGEDDQPLFLEEIGSSTHGKKHWYDYLIEADPGSCKVKIAEDYEQNVPQKIAVLPFTVKGNAQFSINGLKVESPSKDDLESWRWTLAQRARRVFHGFLSAREFETVALSTIDRILLEKNIGTESSLKALKPEILGKWLGADGLVYGEVYPYQRFYLVMGSGIRVNLSVKILSAKTGKVLFNGTVNRNYLDINPRVDPIDIAISSVLTLSTLRDINLRRAEDEACRELALRIPLSPRKAYPVQSEKEEISPKALPLLANPEANTGDDRLEDFPPENDFTSPPRAWPVNEKKPEPQRFFLPEKPFVAHSKKKTLDYILDMDPSHFKCTTSAFLAIERPQKFAILPFVDDATQGHFVINGVPLSLRSKERRAQLRWTIANRLRRGIACYLAQRDWDIQSLDITDNILKAHGWKKASDIQKTDPATLGDWLGVDCVVYGRVSSLMSIYALMYSACRVGISVKLVSTKSSKNLVEISGSRTESSFAPAFDPLDIAVSSVTTALLIRDVTFRRAEDEVCREIAARIPSTYKETTEID</sequence>
<evidence type="ECO:0000313" key="1">
    <source>
        <dbReference type="EMBL" id="QSR86465.1"/>
    </source>
</evidence>
<accession>A0ABX7PTZ4</accession>
<proteinExistence type="predicted"/>
<organism evidence="1 2">
    <name type="scientific">Candidatus Methylacidiphilum infernorum</name>
    <dbReference type="NCBI Taxonomy" id="511746"/>
    <lineage>
        <taxon>Bacteria</taxon>
        <taxon>Pseudomonadati</taxon>
        <taxon>Verrucomicrobiota</taxon>
        <taxon>Methylacidiphilae</taxon>
        <taxon>Methylacidiphilales</taxon>
        <taxon>Methylacidiphilaceae</taxon>
        <taxon>Methylacidiphilum (ex Ratnadevi et al. 2023)</taxon>
    </lineage>
</organism>
<dbReference type="RefSeq" id="WP_206845926.1">
    <property type="nucleotide sequence ID" value="NZ_CP065956.1"/>
</dbReference>
<name>A0ABX7PTZ4_9BACT</name>
<keyword evidence="2" id="KW-1185">Reference proteome</keyword>
<protein>
    <submittedName>
        <fullName evidence="1">DUF799 family lipoprotein</fullName>
    </submittedName>
</protein>
<dbReference type="InterPro" id="IPR008517">
    <property type="entry name" value="GNA1162-like"/>
</dbReference>
<dbReference type="Pfam" id="PF05643">
    <property type="entry name" value="GNA1162-like"/>
    <property type="match status" value="2"/>
</dbReference>
<evidence type="ECO:0000313" key="2">
    <source>
        <dbReference type="Proteomes" id="UP000663088"/>
    </source>
</evidence>
<gene>
    <name evidence="1" type="ORF">EM20IM_08195</name>
</gene>
<dbReference type="Gene3D" id="3.40.50.10610">
    <property type="entry name" value="ABC-type transport auxiliary lipoprotein component"/>
    <property type="match status" value="2"/>
</dbReference>
<dbReference type="EMBL" id="CP065956">
    <property type="protein sequence ID" value="QSR86465.1"/>
    <property type="molecule type" value="Genomic_DNA"/>
</dbReference>
<keyword evidence="1" id="KW-0449">Lipoprotein</keyword>
<dbReference type="Proteomes" id="UP000663088">
    <property type="component" value="Chromosome"/>
</dbReference>